<dbReference type="Pfam" id="PF01266">
    <property type="entry name" value="DAO"/>
    <property type="match status" value="1"/>
</dbReference>
<dbReference type="Gene3D" id="3.30.9.10">
    <property type="entry name" value="D-Amino Acid Oxidase, subunit A, domain 2"/>
    <property type="match status" value="2"/>
</dbReference>
<evidence type="ECO:0000256" key="1">
    <source>
        <dbReference type="ARBA" id="ARBA00009410"/>
    </source>
</evidence>
<evidence type="ECO:0000259" key="3">
    <source>
        <dbReference type="Pfam" id="PF01266"/>
    </source>
</evidence>
<dbReference type="STRING" id="282683.SAMN04488105_102228"/>
<dbReference type="GO" id="GO:0005886">
    <property type="term" value="C:plasma membrane"/>
    <property type="evidence" value="ECO:0007669"/>
    <property type="project" value="TreeGrafter"/>
</dbReference>
<keyword evidence="2" id="KW-0560">Oxidoreductase</keyword>
<dbReference type="GO" id="GO:0005737">
    <property type="term" value="C:cytoplasm"/>
    <property type="evidence" value="ECO:0007669"/>
    <property type="project" value="TreeGrafter"/>
</dbReference>
<gene>
    <name evidence="4" type="ORF">SAMN04488105_102228</name>
</gene>
<dbReference type="InterPro" id="IPR036188">
    <property type="entry name" value="FAD/NAD-bd_sf"/>
</dbReference>
<dbReference type="AlphaFoldDB" id="A0A1G7BJV1"/>
<evidence type="ECO:0000313" key="5">
    <source>
        <dbReference type="Proteomes" id="UP000198994"/>
    </source>
</evidence>
<reference evidence="5" key="1">
    <citation type="submission" date="2016-10" db="EMBL/GenBank/DDBJ databases">
        <authorList>
            <person name="Varghese N."/>
            <person name="Submissions S."/>
        </authorList>
    </citation>
    <scope>NUCLEOTIDE SEQUENCE [LARGE SCALE GENOMIC DNA]</scope>
    <source>
        <strain evidence="5">DSM 10146</strain>
    </source>
</reference>
<feature type="domain" description="FAD dependent oxidoreductase" evidence="3">
    <location>
        <begin position="20"/>
        <end position="413"/>
    </location>
</feature>
<dbReference type="OrthoDB" id="9787190at2"/>
<accession>A0A1G7BJV1</accession>
<dbReference type="InterPro" id="IPR006076">
    <property type="entry name" value="FAD-dep_OxRdtase"/>
</dbReference>
<dbReference type="Gene3D" id="3.50.50.60">
    <property type="entry name" value="FAD/NAD(P)-binding domain"/>
    <property type="match status" value="2"/>
</dbReference>
<dbReference type="GO" id="GO:0008718">
    <property type="term" value="F:D-amino-acid dehydrogenase activity"/>
    <property type="evidence" value="ECO:0007669"/>
    <property type="project" value="TreeGrafter"/>
</dbReference>
<comment type="similarity">
    <text evidence="1">Belongs to the DadA oxidoreductase family.</text>
</comment>
<dbReference type="PANTHER" id="PTHR13847">
    <property type="entry name" value="SARCOSINE DEHYDROGENASE-RELATED"/>
    <property type="match status" value="1"/>
</dbReference>
<evidence type="ECO:0000313" key="4">
    <source>
        <dbReference type="EMBL" id="SDE27401.1"/>
    </source>
</evidence>
<evidence type="ECO:0000256" key="2">
    <source>
        <dbReference type="ARBA" id="ARBA00023002"/>
    </source>
</evidence>
<dbReference type="EMBL" id="FNAV01000002">
    <property type="protein sequence ID" value="SDE27401.1"/>
    <property type="molecule type" value="Genomic_DNA"/>
</dbReference>
<protein>
    <submittedName>
        <fullName evidence="4">Glycine/D-amino acid oxidase</fullName>
    </submittedName>
</protein>
<dbReference type="Proteomes" id="UP000198994">
    <property type="component" value="Unassembled WGS sequence"/>
</dbReference>
<dbReference type="SUPFAM" id="SSF51905">
    <property type="entry name" value="FAD/NAD(P)-binding domain"/>
    <property type="match status" value="1"/>
</dbReference>
<dbReference type="GO" id="GO:0055130">
    <property type="term" value="P:D-alanine catabolic process"/>
    <property type="evidence" value="ECO:0007669"/>
    <property type="project" value="TreeGrafter"/>
</dbReference>
<proteinExistence type="inferred from homology"/>
<dbReference type="PANTHER" id="PTHR13847:SF280">
    <property type="entry name" value="D-AMINO ACID DEHYDROGENASE"/>
    <property type="match status" value="1"/>
</dbReference>
<organism evidence="4 5">
    <name type="scientific">Salipiger thiooxidans</name>
    <dbReference type="NCBI Taxonomy" id="282683"/>
    <lineage>
        <taxon>Bacteria</taxon>
        <taxon>Pseudomonadati</taxon>
        <taxon>Pseudomonadota</taxon>
        <taxon>Alphaproteobacteria</taxon>
        <taxon>Rhodobacterales</taxon>
        <taxon>Roseobacteraceae</taxon>
        <taxon>Salipiger</taxon>
    </lineage>
</organism>
<name>A0A1G7BJV1_9RHOB</name>
<sequence length="440" mass="46709">MMRPYADKVESDPSVPAAVDIVVIGGGIVGCSAAFWAAEQGHRVALIEKGRIAGEQSSRNWGWVRRMGRAVAEYPLGIESLRIWDTLAQRTGHDTGFCRTGVVYTAQTDAEMAWIETVRRDAQTFGLAAQSLTPAQLSDRFEGASLTARAGLYTEDDGRAEPALAAPALARGARTKGATVLTGCAVRSIETKAGTVSAVITERGRIACNAVIVAGGAWSRLFLGNLGIDFPQLRVRGSAMRTAPIKGGPAHALGNGAFGIRPRLDGGYTIAQRGRSKVQITPDSFRLFGKYLGSLRENRGEISLTVDRSMWDGLVTPRHWQPDEISPFEKCRVLDPEPQEAALAKAMRAVQAAFPALKQATITERWGGIIDVTPDAVPVIDPVDEIPGLVIASGFSGHGFGIGPAAGQLAGELATGVPTLVDPTPFRLDRFGGAMLKAAE</sequence>
<keyword evidence="5" id="KW-1185">Reference proteome</keyword>
<dbReference type="PROSITE" id="PS51257">
    <property type="entry name" value="PROKAR_LIPOPROTEIN"/>
    <property type="match status" value="1"/>
</dbReference>